<reference evidence="1 2" key="1">
    <citation type="submission" date="2022-12" db="EMBL/GenBank/DDBJ databases">
        <title>Metagenome assembled genome from gulf of manar.</title>
        <authorList>
            <person name="Kohli P."/>
            <person name="Pk S."/>
            <person name="Venkata Ramana C."/>
            <person name="Sasikala C."/>
        </authorList>
    </citation>
    <scope>NUCLEOTIDE SEQUENCE [LARGE SCALE GENOMIC DNA]</scope>
    <source>
        <strain evidence="1">JB008</strain>
    </source>
</reference>
<accession>A0AAJ1IAV6</accession>
<name>A0AAJ1IAV6_9SPIO</name>
<gene>
    <name evidence="1" type="ORF">PQJ61_03850</name>
</gene>
<organism evidence="1 2">
    <name type="scientific">Candidatus Thalassospirochaeta sargassi</name>
    <dbReference type="NCBI Taxonomy" id="3119039"/>
    <lineage>
        <taxon>Bacteria</taxon>
        <taxon>Pseudomonadati</taxon>
        <taxon>Spirochaetota</taxon>
        <taxon>Spirochaetia</taxon>
        <taxon>Spirochaetales</taxon>
        <taxon>Spirochaetaceae</taxon>
        <taxon>Candidatus Thalassospirochaeta</taxon>
    </lineage>
</organism>
<comment type="caution">
    <text evidence="1">The sequence shown here is derived from an EMBL/GenBank/DDBJ whole genome shotgun (WGS) entry which is preliminary data.</text>
</comment>
<evidence type="ECO:0000313" key="1">
    <source>
        <dbReference type="EMBL" id="MDC7225880.1"/>
    </source>
</evidence>
<dbReference type="Proteomes" id="UP001221217">
    <property type="component" value="Unassembled WGS sequence"/>
</dbReference>
<protein>
    <submittedName>
        <fullName evidence="1">Uncharacterized protein</fullName>
    </submittedName>
</protein>
<dbReference type="EMBL" id="JAQQAL010000010">
    <property type="protein sequence ID" value="MDC7225880.1"/>
    <property type="molecule type" value="Genomic_DNA"/>
</dbReference>
<evidence type="ECO:0000313" key="2">
    <source>
        <dbReference type="Proteomes" id="UP001221217"/>
    </source>
</evidence>
<dbReference type="AlphaFoldDB" id="A0AAJ1IAV6"/>
<sequence>MKKNITAVLIVFFISFSLCALELQEGRMKLILHESSGRISVYYQNKLVSEEFTSLLLKQDPRTSGIILLVDNKTQRLGDTFEYDQQLVETRSGAQFIWKSKTLEVTESFSFVTSENNSIADGIKIEIEITNISEETMSVGLKYLFDTWLGEENRGKAHFYTSEDADISSETVLQGILPDYWVSAESINADTGLLMMMDNKVVTQPDKVIFANWKRLDESGWTLNTKPNRNFNLLPYSINDSAVSHYYEPVRIPEGGSRKITLVLGNVSESGFIGTGKTEDASTLVDLYNRVSTDSTGLQSVDNIIKNELTLTEDFITHIDRLIDSDEPLSDDELDTLKVLIETLENTRNKFED</sequence>
<proteinExistence type="predicted"/>